<evidence type="ECO:0000313" key="3">
    <source>
        <dbReference type="Proteomes" id="UP000288096"/>
    </source>
</evidence>
<dbReference type="EMBL" id="BEXT01000001">
    <property type="protein sequence ID" value="GBC59825.1"/>
    <property type="molecule type" value="Genomic_DNA"/>
</dbReference>
<comment type="caution">
    <text evidence="2">The sequence shown here is derived from an EMBL/GenBank/DDBJ whole genome shotgun (WGS) entry which is preliminary data.</text>
</comment>
<sequence>MTGLTHKRKKIILATLATVFALALIYRVLHPFRQERVEQLTYTKETGKPAAHADIGKKGTDDTEFRVRGDLLAAPPLHSAKVLAPDFFRPIPGVKLEKTPPLPPPSPSRDLPDADEEAAKPPPEPAENPYAVVDRELGKFQVIGLYAQGDELSVFLQREKQVLIVRKGDRLDGKYQVEKITAESITLRADHINDTVHIDLEQFLTPFERERLNRK</sequence>
<evidence type="ECO:0000256" key="1">
    <source>
        <dbReference type="SAM" id="MobiDB-lite"/>
    </source>
</evidence>
<reference evidence="3" key="1">
    <citation type="submission" date="2017-11" db="EMBL/GenBank/DDBJ databases">
        <authorList>
            <person name="Watanabe M."/>
            <person name="Kojima H."/>
        </authorList>
    </citation>
    <scope>NUCLEOTIDE SEQUENCE [LARGE SCALE GENOMIC DNA]</scope>
    <source>
        <strain evidence="3">Tokyo 01</strain>
    </source>
</reference>
<keyword evidence="3" id="KW-1185">Reference proteome</keyword>
<reference evidence="3" key="2">
    <citation type="submission" date="2019-01" db="EMBL/GenBank/DDBJ databases">
        <title>Genome sequence of Desulfonema ishimotonii strain Tokyo 01.</title>
        <authorList>
            <person name="Fukui M."/>
        </authorList>
    </citation>
    <scope>NUCLEOTIDE SEQUENCE [LARGE SCALE GENOMIC DNA]</scope>
    <source>
        <strain evidence="3">Tokyo 01</strain>
    </source>
</reference>
<gene>
    <name evidence="2" type="ORF">DENIS_0766</name>
</gene>
<accession>A0A401FS86</accession>
<dbReference type="AlphaFoldDB" id="A0A401FS86"/>
<evidence type="ECO:0000313" key="2">
    <source>
        <dbReference type="EMBL" id="GBC59825.1"/>
    </source>
</evidence>
<name>A0A401FS86_9BACT</name>
<organism evidence="2 3">
    <name type="scientific">Desulfonema ishimotonii</name>
    <dbReference type="NCBI Taxonomy" id="45657"/>
    <lineage>
        <taxon>Bacteria</taxon>
        <taxon>Pseudomonadati</taxon>
        <taxon>Thermodesulfobacteriota</taxon>
        <taxon>Desulfobacteria</taxon>
        <taxon>Desulfobacterales</taxon>
        <taxon>Desulfococcaceae</taxon>
        <taxon>Desulfonema</taxon>
    </lineage>
</organism>
<dbReference type="Proteomes" id="UP000288096">
    <property type="component" value="Unassembled WGS sequence"/>
</dbReference>
<feature type="region of interest" description="Disordered" evidence="1">
    <location>
        <begin position="94"/>
        <end position="129"/>
    </location>
</feature>
<protein>
    <submittedName>
        <fullName evidence="2">Uncharacterized protein</fullName>
    </submittedName>
</protein>
<proteinExistence type="predicted"/>